<evidence type="ECO:0000256" key="3">
    <source>
        <dbReference type="SAM" id="Phobius"/>
    </source>
</evidence>
<accession>A0A6C0KVI0</accession>
<proteinExistence type="predicted"/>
<evidence type="ECO:0000313" key="5">
    <source>
        <dbReference type="EMBL" id="QHU20494.1"/>
    </source>
</evidence>
<feature type="domain" description="Apple" evidence="4">
    <location>
        <begin position="142"/>
        <end position="210"/>
    </location>
</feature>
<evidence type="ECO:0000259" key="4">
    <source>
        <dbReference type="PROSITE" id="PS50948"/>
    </source>
</evidence>
<evidence type="ECO:0000256" key="2">
    <source>
        <dbReference type="ARBA" id="ARBA00023157"/>
    </source>
</evidence>
<dbReference type="SMART" id="SM00223">
    <property type="entry name" value="APPLE"/>
    <property type="match status" value="1"/>
</dbReference>
<name>A0A6C0KVI0_9ZZZZ</name>
<dbReference type="AlphaFoldDB" id="A0A6C0KVI0"/>
<dbReference type="Gene3D" id="3.50.4.10">
    <property type="entry name" value="Hepatocyte Growth Factor"/>
    <property type="match status" value="1"/>
</dbReference>
<evidence type="ECO:0000256" key="1">
    <source>
        <dbReference type="ARBA" id="ARBA00022737"/>
    </source>
</evidence>
<sequence>MYCPSDVNSGFIKLVGPIQQPDLNSITVKSYPLSISFASRSTPPSLVGNHLEESTGNTCTYKGSKFTLVDTQICAVTHSGYTLPGSRDAPVAELILSFSANSSSSKLLELSGILMCVPIYQSGAPSHNDYLTQLVDPTMSTCNYTNKPGAVYSGGDYNQPFSSSLTTCVKSCCGDSNCLAYTYQSGKCYLKNSIPPLTNTDDQTVMSGTIDRNHPLQSGEKRQDSALVPSLESIFYSWKGDTSQTSFAYKTCFETIDSNQHPSSKSLYVVVFPNGMHLTPAAYQQILLQLNGGLQPYMVPPAIRGTEATLRSFTFDDSGNKVASATSNDGIIYTTSISSCTDEFKNRFEYFTLPPRLPNTAQFNSEQCPYYKTTQYKCMPFDQLKDLSGAYVVPGNKTLDTILQEQQDNQTIQNNTNESMSVETIEAIVGGSIGGIIVIFGAISLYKWVSSKYDG</sequence>
<keyword evidence="3" id="KW-0812">Transmembrane</keyword>
<keyword evidence="3" id="KW-0472">Membrane</keyword>
<keyword evidence="1" id="KW-0677">Repeat</keyword>
<dbReference type="GO" id="GO:0005576">
    <property type="term" value="C:extracellular region"/>
    <property type="evidence" value="ECO:0007669"/>
    <property type="project" value="InterPro"/>
</dbReference>
<dbReference type="EMBL" id="MN740968">
    <property type="protein sequence ID" value="QHU20494.1"/>
    <property type="molecule type" value="Genomic_DNA"/>
</dbReference>
<keyword evidence="3" id="KW-1133">Transmembrane helix</keyword>
<reference evidence="5" key="1">
    <citation type="journal article" date="2020" name="Nature">
        <title>Giant virus diversity and host interactions through global metagenomics.</title>
        <authorList>
            <person name="Schulz F."/>
            <person name="Roux S."/>
            <person name="Paez-Espino D."/>
            <person name="Jungbluth S."/>
            <person name="Walsh D.A."/>
            <person name="Denef V.J."/>
            <person name="McMahon K.D."/>
            <person name="Konstantinidis K.T."/>
            <person name="Eloe-Fadrosh E.A."/>
            <person name="Kyrpides N.C."/>
            <person name="Woyke T."/>
        </authorList>
    </citation>
    <scope>NUCLEOTIDE SEQUENCE</scope>
    <source>
        <strain evidence="5">GVMAG-S-3300013093-109</strain>
    </source>
</reference>
<dbReference type="InterPro" id="IPR000177">
    <property type="entry name" value="Apple"/>
</dbReference>
<keyword evidence="2" id="KW-1015">Disulfide bond</keyword>
<dbReference type="GO" id="GO:0006508">
    <property type="term" value="P:proteolysis"/>
    <property type="evidence" value="ECO:0007669"/>
    <property type="project" value="InterPro"/>
</dbReference>
<organism evidence="5">
    <name type="scientific">viral metagenome</name>
    <dbReference type="NCBI Taxonomy" id="1070528"/>
    <lineage>
        <taxon>unclassified sequences</taxon>
        <taxon>metagenomes</taxon>
        <taxon>organismal metagenomes</taxon>
    </lineage>
</organism>
<protein>
    <recommendedName>
        <fullName evidence="4">Apple domain-containing protein</fullName>
    </recommendedName>
</protein>
<feature type="transmembrane region" description="Helical" evidence="3">
    <location>
        <begin position="427"/>
        <end position="449"/>
    </location>
</feature>
<dbReference type="PROSITE" id="PS50948">
    <property type="entry name" value="PAN"/>
    <property type="match status" value="1"/>
</dbReference>
<dbReference type="InterPro" id="IPR003609">
    <property type="entry name" value="Pan_app"/>
</dbReference>